<feature type="transmembrane region" description="Helical" evidence="7">
    <location>
        <begin position="286"/>
        <end position="309"/>
    </location>
</feature>
<feature type="transmembrane region" description="Helical" evidence="7">
    <location>
        <begin position="432"/>
        <end position="452"/>
    </location>
</feature>
<dbReference type="InterPro" id="IPR003838">
    <property type="entry name" value="ABC3_permease_C"/>
</dbReference>
<dbReference type="AlphaFoldDB" id="A0AAU9AQI7"/>
<accession>A0AAU9AQI7</accession>
<evidence type="ECO:0000259" key="9">
    <source>
        <dbReference type="Pfam" id="PF12704"/>
    </source>
</evidence>
<evidence type="ECO:0008006" key="12">
    <source>
        <dbReference type="Google" id="ProtNLM"/>
    </source>
</evidence>
<feature type="transmembrane region" description="Helical" evidence="7">
    <location>
        <begin position="18"/>
        <end position="40"/>
    </location>
</feature>
<evidence type="ECO:0000256" key="7">
    <source>
        <dbReference type="SAM" id="Phobius"/>
    </source>
</evidence>
<dbReference type="Pfam" id="PF02687">
    <property type="entry name" value="FtsX"/>
    <property type="match status" value="2"/>
</dbReference>
<dbReference type="PANTHER" id="PTHR30572:SF4">
    <property type="entry name" value="ABC TRANSPORTER PERMEASE YTRF"/>
    <property type="match status" value="1"/>
</dbReference>
<keyword evidence="5 7" id="KW-0472">Membrane</keyword>
<evidence type="ECO:0000256" key="6">
    <source>
        <dbReference type="ARBA" id="ARBA00038076"/>
    </source>
</evidence>
<protein>
    <recommendedName>
        <fullName evidence="12">Permease</fullName>
    </recommendedName>
</protein>
<keyword evidence="2" id="KW-1003">Cell membrane</keyword>
<dbReference type="GeneID" id="83065816"/>
<comment type="subcellular location">
    <subcellularLocation>
        <location evidence="1">Cell membrane</location>
        <topology evidence="1">Multi-pass membrane protein</topology>
    </subcellularLocation>
</comment>
<evidence type="ECO:0000313" key="10">
    <source>
        <dbReference type="EMBL" id="BAV99514.1"/>
    </source>
</evidence>
<feature type="transmembrane region" description="Helical" evidence="7">
    <location>
        <begin position="341"/>
        <end position="361"/>
    </location>
</feature>
<proteinExistence type="inferred from homology"/>
<dbReference type="InterPro" id="IPR050250">
    <property type="entry name" value="Macrolide_Exporter_MacB"/>
</dbReference>
<evidence type="ECO:0000259" key="8">
    <source>
        <dbReference type="Pfam" id="PF02687"/>
    </source>
</evidence>
<evidence type="ECO:0000313" key="11">
    <source>
        <dbReference type="Proteomes" id="UP000218824"/>
    </source>
</evidence>
<feature type="domain" description="MacB-like periplasmic core" evidence="9">
    <location>
        <begin position="24"/>
        <end position="245"/>
    </location>
</feature>
<evidence type="ECO:0000256" key="4">
    <source>
        <dbReference type="ARBA" id="ARBA00022989"/>
    </source>
</evidence>
<evidence type="ECO:0000256" key="5">
    <source>
        <dbReference type="ARBA" id="ARBA00023136"/>
    </source>
</evidence>
<reference evidence="10 11" key="1">
    <citation type="journal article" date="2017" name="DNA Res.">
        <title>Complete genome sequence and expression profile of the commercial lytic enzyme producer Lysobacter enzymogenes M497-1.</title>
        <authorList>
            <person name="Takami H."/>
            <person name="Toyoda A."/>
            <person name="Uchiyama I."/>
            <person name="Itoh T."/>
            <person name="Takaki Y."/>
            <person name="Arai W."/>
            <person name="Nishi S."/>
            <person name="Kawai M."/>
            <person name="Shinya K."/>
            <person name="Ikeda H."/>
        </authorList>
    </citation>
    <scope>NUCLEOTIDE SEQUENCE [LARGE SCALE GENOMIC DNA]</scope>
    <source>
        <strain evidence="10 11">M497-1</strain>
    </source>
</reference>
<feature type="transmembrane region" description="Helical" evidence="7">
    <location>
        <begin position="776"/>
        <end position="798"/>
    </location>
</feature>
<comment type="similarity">
    <text evidence="6">Belongs to the ABC-4 integral membrane protein family.</text>
</comment>
<gene>
    <name evidence="10" type="ORF">LEN_4027</name>
</gene>
<feature type="transmembrane region" description="Helical" evidence="7">
    <location>
        <begin position="739"/>
        <end position="756"/>
    </location>
</feature>
<dbReference type="GO" id="GO:0022857">
    <property type="term" value="F:transmembrane transporter activity"/>
    <property type="evidence" value="ECO:0007669"/>
    <property type="project" value="TreeGrafter"/>
</dbReference>
<feature type="domain" description="ABC3 transporter permease C-terminal" evidence="8">
    <location>
        <begin position="293"/>
        <end position="397"/>
    </location>
</feature>
<feature type="transmembrane region" description="Helical" evidence="7">
    <location>
        <begin position="682"/>
        <end position="706"/>
    </location>
</feature>
<dbReference type="PANTHER" id="PTHR30572">
    <property type="entry name" value="MEMBRANE COMPONENT OF TRANSPORTER-RELATED"/>
    <property type="match status" value="1"/>
</dbReference>
<feature type="domain" description="MacB-like periplasmic core" evidence="9">
    <location>
        <begin position="433"/>
        <end position="616"/>
    </location>
</feature>
<dbReference type="GO" id="GO:0005886">
    <property type="term" value="C:plasma membrane"/>
    <property type="evidence" value="ECO:0007669"/>
    <property type="project" value="UniProtKB-SubCell"/>
</dbReference>
<dbReference type="Pfam" id="PF12704">
    <property type="entry name" value="MacB_PCD"/>
    <property type="match status" value="2"/>
</dbReference>
<dbReference type="Proteomes" id="UP000218824">
    <property type="component" value="Chromosome"/>
</dbReference>
<dbReference type="KEGG" id="lem:LEN_4027"/>
<keyword evidence="4 7" id="KW-1133">Transmembrane helix</keyword>
<feature type="domain" description="ABC3 transporter permease C-terminal" evidence="8">
    <location>
        <begin position="690"/>
        <end position="795"/>
    </location>
</feature>
<dbReference type="RefSeq" id="WP_096380133.1">
    <property type="nucleotide sequence ID" value="NZ_AP014940.1"/>
</dbReference>
<organism evidence="10 11">
    <name type="scientific">Lysobacter enzymogenes</name>
    <dbReference type="NCBI Taxonomy" id="69"/>
    <lineage>
        <taxon>Bacteria</taxon>
        <taxon>Pseudomonadati</taxon>
        <taxon>Pseudomonadota</taxon>
        <taxon>Gammaproteobacteria</taxon>
        <taxon>Lysobacterales</taxon>
        <taxon>Lysobacteraceae</taxon>
        <taxon>Lysobacter</taxon>
    </lineage>
</organism>
<evidence type="ECO:0000256" key="2">
    <source>
        <dbReference type="ARBA" id="ARBA00022475"/>
    </source>
</evidence>
<name>A0AAU9AQI7_LYSEN</name>
<dbReference type="InterPro" id="IPR025857">
    <property type="entry name" value="MacB_PCD"/>
</dbReference>
<keyword evidence="3 7" id="KW-0812">Transmembrane</keyword>
<feature type="transmembrane region" description="Helical" evidence="7">
    <location>
        <begin position="381"/>
        <end position="405"/>
    </location>
</feature>
<evidence type="ECO:0000256" key="1">
    <source>
        <dbReference type="ARBA" id="ARBA00004651"/>
    </source>
</evidence>
<sequence length="809" mass="88944">MLRYELSDAWVGLRKRPLFVLSIVLTLAVTLGILLCMVNLNQVLLLKSLPYPDQDRLTVAVGTVYENNEVKFADNMAYPIAEQLEKRADVAALALLNYNEEIVTNIDARPKLRVTNATPKYFPMLGATFAKGGPFAAGNGVGSKDPVAVLSYEAWQKYFGGRDNILEDKVVINDVAYRIVGVAARDFIEPELFQAGLKTQIWLPWEFNSWPEDVRKSWSGFTDQVKVLALLNPGQRPVDAEQSLNGLIGDRFRQETRGSAFLNNADYRIKIEGLKSYLVEDGKVSALLFLSSSIALAVIACINVFNLLLSRAAEQLRQLAIKATLGANKGHIFRQVFAEHLLLIGSSMALALALAAVVTHFMKENIAGQLPRIAELGISPFTVAVAVALMATLALAFSGLVSHVLDYRRLAGQLKASGKGSGLQVSSSIRNFLVISQIALAAFLLVAIASVLKLSYATVTRDPGFRVDDLVFANLSIGSMNPNRDERLRYIDEITEKLKQLPQVKQVSSALFVPMMSNRWTSSLKLDAAGSQTVSVATNLIDDTYLGVMSEEIMRGNNFSREDVNYSAKKVLVNEELAKKISPDGDVIGKQVYWQSDGQQEFKPHQIIGVVRDVAIPRTPPTPRMYATRFSGLRFIVELTPGSTLSRQEFLGVLSSVHKQFNLYEYERVRDIYDGLVLKDLFIVWVAIGLGVLTVLLASIGIYGVLNYGILLRRYELGVRMSIGAGPARIAGMIYQENLILFAYGALASLVILIVSDRLLAKYAGYELPLSLSAGVAGYAVIVVSVATACFLTLRAIVTRWPIFALRTD</sequence>
<dbReference type="EMBL" id="AP014940">
    <property type="protein sequence ID" value="BAV99514.1"/>
    <property type="molecule type" value="Genomic_DNA"/>
</dbReference>
<evidence type="ECO:0000256" key="3">
    <source>
        <dbReference type="ARBA" id="ARBA00022692"/>
    </source>
</evidence>